<dbReference type="Proteomes" id="UP000034029">
    <property type="component" value="Chromosome"/>
</dbReference>
<reference evidence="3 5" key="3">
    <citation type="submission" date="2016-10" db="EMBL/GenBank/DDBJ databases">
        <authorList>
            <person name="Varghese N."/>
            <person name="Submissions S."/>
        </authorList>
    </citation>
    <scope>NUCLEOTIDE SEQUENCE [LARGE SCALE GENOMIC DNA]</scope>
    <source>
        <strain evidence="3 5">CGMCC 1.6501</strain>
    </source>
</reference>
<evidence type="ECO:0000313" key="2">
    <source>
        <dbReference type="EMBL" id="AKG73927.1"/>
    </source>
</evidence>
<evidence type="ECO:0000313" key="4">
    <source>
        <dbReference type="Proteomes" id="UP000034029"/>
    </source>
</evidence>
<reference evidence="2 4" key="1">
    <citation type="journal article" date="2015" name="Int. J. Syst. Evol. Microbiol.">
        <title>Complete genome sequence of Salinicoccus halodurans H3B36, isolated from the Qaidam Basin in China.</title>
        <authorList>
            <person name="Jiang K."/>
            <person name="Xue Y."/>
            <person name="Ma Y."/>
        </authorList>
    </citation>
    <scope>NUCLEOTIDE SEQUENCE [LARGE SCALE GENOMIC DNA]</scope>
    <source>
        <strain evidence="2 4">H3B36</strain>
    </source>
</reference>
<dbReference type="PANTHER" id="PTHR12558:SF13">
    <property type="entry name" value="CELL DIVISION CYCLE PROTEIN 27 HOMOLOG"/>
    <property type="match status" value="1"/>
</dbReference>
<dbReference type="EMBL" id="CP011366">
    <property type="protein sequence ID" value="AKG73927.1"/>
    <property type="molecule type" value="Genomic_DNA"/>
</dbReference>
<dbReference type="SMART" id="SM00028">
    <property type="entry name" value="TPR"/>
    <property type="match status" value="4"/>
</dbReference>
<dbReference type="InterPro" id="IPR019734">
    <property type="entry name" value="TPR_rpt"/>
</dbReference>
<evidence type="ECO:0000256" key="1">
    <source>
        <dbReference type="PROSITE-ProRule" id="PRU00339"/>
    </source>
</evidence>
<dbReference type="Proteomes" id="UP000183090">
    <property type="component" value="Unassembled WGS sequence"/>
</dbReference>
<dbReference type="OrthoDB" id="9769030at2"/>
<dbReference type="Pfam" id="PF13429">
    <property type="entry name" value="TPR_15"/>
    <property type="match status" value="1"/>
</dbReference>
<dbReference type="EMBL" id="FOTB01000001">
    <property type="protein sequence ID" value="SFK57950.1"/>
    <property type="molecule type" value="Genomic_DNA"/>
</dbReference>
<dbReference type="SUPFAM" id="SSF48452">
    <property type="entry name" value="TPR-like"/>
    <property type="match status" value="1"/>
</dbReference>
<gene>
    <name evidence="2" type="ORF">AAT16_06590</name>
    <name evidence="3" type="ORF">SAMN05216235_0560</name>
</gene>
<dbReference type="PANTHER" id="PTHR12558">
    <property type="entry name" value="CELL DIVISION CYCLE 16,23,27"/>
    <property type="match status" value="1"/>
</dbReference>
<dbReference type="PROSITE" id="PS50005">
    <property type="entry name" value="TPR"/>
    <property type="match status" value="3"/>
</dbReference>
<dbReference type="Gene3D" id="1.25.40.10">
    <property type="entry name" value="Tetratricopeptide repeat domain"/>
    <property type="match status" value="1"/>
</dbReference>
<sequence length="215" mass="24465">MALDYETLIRDGRTEEAIEAIFKAIDAEPKEEAHYINAGNMLHKAGKDEEAERFFQKAISLNSGSTSAFYSLANLYFDHGRFEEAIRLYLLAYSRNEEDADLNFMLAMSHMHLEQPEKAIQFFEAAHEAKPDDTGISFQYGLLCCQLGLYEPAEKLLGKVTAAEKHADAEYNMGLLKLMKYDDRKTAIGHFENAAEIQKDHHLAHNAIKKLKEMK</sequence>
<dbReference type="AlphaFoldDB" id="A0A0F7HJP9"/>
<dbReference type="KEGG" id="shv:AAT16_06590"/>
<keyword evidence="4" id="KW-1185">Reference proteome</keyword>
<organism evidence="3 5">
    <name type="scientific">Salinicoccus halodurans</name>
    <dbReference type="NCBI Taxonomy" id="407035"/>
    <lineage>
        <taxon>Bacteria</taxon>
        <taxon>Bacillati</taxon>
        <taxon>Bacillota</taxon>
        <taxon>Bacilli</taxon>
        <taxon>Bacillales</taxon>
        <taxon>Staphylococcaceae</taxon>
        <taxon>Salinicoccus</taxon>
    </lineage>
</organism>
<dbReference type="RefSeq" id="WP_046790115.1">
    <property type="nucleotide sequence ID" value="NZ_CP011366.1"/>
</dbReference>
<accession>A0A0F7HJP9</accession>
<feature type="repeat" description="TPR" evidence="1">
    <location>
        <begin position="32"/>
        <end position="65"/>
    </location>
</feature>
<evidence type="ECO:0000313" key="3">
    <source>
        <dbReference type="EMBL" id="SFK57950.1"/>
    </source>
</evidence>
<protein>
    <submittedName>
        <fullName evidence="3">Tetratricopeptide repeat-containing protein</fullName>
    </submittedName>
</protein>
<name>A0A0F7HJP9_9STAP</name>
<proteinExistence type="predicted"/>
<feature type="repeat" description="TPR" evidence="1">
    <location>
        <begin position="66"/>
        <end position="99"/>
    </location>
</feature>
<keyword evidence="1" id="KW-0802">TPR repeat</keyword>
<reference evidence="4" key="2">
    <citation type="submission" date="2015-04" db="EMBL/GenBank/DDBJ databases">
        <title>Complete genome sequence of Salinicoccus halodurans strain H3B36, isolated from the Qaidam basin of China.</title>
        <authorList>
            <person name="Ma Y."/>
            <person name="Jiang K."/>
            <person name="Xue Y."/>
        </authorList>
    </citation>
    <scope>NUCLEOTIDE SEQUENCE [LARGE SCALE GENOMIC DNA]</scope>
    <source>
        <strain evidence="4">H3B36</strain>
    </source>
</reference>
<evidence type="ECO:0000313" key="5">
    <source>
        <dbReference type="Proteomes" id="UP000183090"/>
    </source>
</evidence>
<dbReference type="InterPro" id="IPR011990">
    <property type="entry name" value="TPR-like_helical_dom_sf"/>
</dbReference>
<feature type="repeat" description="TPR" evidence="1">
    <location>
        <begin position="100"/>
        <end position="133"/>
    </location>
</feature>